<sequence length="65" mass="7554">MTTPTKIDRHVMDKCFTASKKVITFLQVTPGMLYVKLGEDWINFVEEAKNMLLVKFKMVENQNVC</sequence>
<reference evidence="1" key="2">
    <citation type="journal article" date="2015" name="Fish Shellfish Immunol.">
        <title>Early steps in the European eel (Anguilla anguilla)-Vibrio vulnificus interaction in the gills: Role of the RtxA13 toxin.</title>
        <authorList>
            <person name="Callol A."/>
            <person name="Pajuelo D."/>
            <person name="Ebbesson L."/>
            <person name="Teles M."/>
            <person name="MacKenzie S."/>
            <person name="Amaro C."/>
        </authorList>
    </citation>
    <scope>NUCLEOTIDE SEQUENCE</scope>
</reference>
<accession>A0A0E9SBR0</accession>
<dbReference type="AlphaFoldDB" id="A0A0E9SBR0"/>
<dbReference type="EMBL" id="GBXM01069905">
    <property type="protein sequence ID" value="JAH38672.1"/>
    <property type="molecule type" value="Transcribed_RNA"/>
</dbReference>
<proteinExistence type="predicted"/>
<evidence type="ECO:0000313" key="1">
    <source>
        <dbReference type="EMBL" id="JAH38672.1"/>
    </source>
</evidence>
<protein>
    <submittedName>
        <fullName evidence="1">Uncharacterized protein</fullName>
    </submittedName>
</protein>
<organism evidence="1">
    <name type="scientific">Anguilla anguilla</name>
    <name type="common">European freshwater eel</name>
    <name type="synonym">Muraena anguilla</name>
    <dbReference type="NCBI Taxonomy" id="7936"/>
    <lineage>
        <taxon>Eukaryota</taxon>
        <taxon>Metazoa</taxon>
        <taxon>Chordata</taxon>
        <taxon>Craniata</taxon>
        <taxon>Vertebrata</taxon>
        <taxon>Euteleostomi</taxon>
        <taxon>Actinopterygii</taxon>
        <taxon>Neopterygii</taxon>
        <taxon>Teleostei</taxon>
        <taxon>Anguilliformes</taxon>
        <taxon>Anguillidae</taxon>
        <taxon>Anguilla</taxon>
    </lineage>
</organism>
<reference evidence="1" key="1">
    <citation type="submission" date="2014-11" db="EMBL/GenBank/DDBJ databases">
        <authorList>
            <person name="Amaro Gonzalez C."/>
        </authorList>
    </citation>
    <scope>NUCLEOTIDE SEQUENCE</scope>
</reference>
<name>A0A0E9SBR0_ANGAN</name>